<keyword evidence="1" id="KW-0344">Guanine-nucleotide releasing factor</keyword>
<feature type="domain" description="DH" evidence="4">
    <location>
        <begin position="497"/>
        <end position="670"/>
    </location>
</feature>
<dbReference type="Pfam" id="PF22697">
    <property type="entry name" value="SOS1_NGEF_PH"/>
    <property type="match status" value="1"/>
</dbReference>
<dbReference type="Gene3D" id="1.20.900.10">
    <property type="entry name" value="Dbl homology (DH) domain"/>
    <property type="match status" value="1"/>
</dbReference>
<feature type="compositionally biased region" description="Low complexity" evidence="2">
    <location>
        <begin position="314"/>
        <end position="324"/>
    </location>
</feature>
<dbReference type="SUPFAM" id="SSF50729">
    <property type="entry name" value="PH domain-like"/>
    <property type="match status" value="1"/>
</dbReference>
<feature type="compositionally biased region" description="Low complexity" evidence="2">
    <location>
        <begin position="151"/>
        <end position="161"/>
    </location>
</feature>
<accession>A0AAW1LA26</accession>
<dbReference type="SMART" id="SM00325">
    <property type="entry name" value="RhoGEF"/>
    <property type="match status" value="1"/>
</dbReference>
<organism evidence="5 6">
    <name type="scientific">Popillia japonica</name>
    <name type="common">Japanese beetle</name>
    <dbReference type="NCBI Taxonomy" id="7064"/>
    <lineage>
        <taxon>Eukaryota</taxon>
        <taxon>Metazoa</taxon>
        <taxon>Ecdysozoa</taxon>
        <taxon>Arthropoda</taxon>
        <taxon>Hexapoda</taxon>
        <taxon>Insecta</taxon>
        <taxon>Pterygota</taxon>
        <taxon>Neoptera</taxon>
        <taxon>Endopterygota</taxon>
        <taxon>Coleoptera</taxon>
        <taxon>Polyphaga</taxon>
        <taxon>Scarabaeiformia</taxon>
        <taxon>Scarabaeidae</taxon>
        <taxon>Rutelinae</taxon>
        <taxon>Popillia</taxon>
    </lineage>
</organism>
<sequence>MARKSIIKDICDMFESDNTAKSPTFTKYCDLEQVLNINDSQERDKIMNKTIITNDTKDCQSTTSSTKNDYHLETIKDRISKLNVETLPSKTSNINPSNRPKSNTVSRRSGTPKDLGINNGKFKKNNTLPVRRPKVGRLNLSNFGNISGEFKSQSPSPTTPKSPRRFNNFPNRMSLTKTPLDKRNSKSIPKLASPTVKAESPKLEPPKRNSRHASVLPEIPAKPKYINKIKPHPRLSVKSKNDLQDKIKKFNNLTSAANDANVYENVNLNNSKTDLYDLVVNPNQNRPKSKHPKLAVSPRIKPDTENVSYDIIRNPNNKPNLKPVPKSPVPPETYDLVQKSVLLNNLKPVKALPEQDQEEHVYQEIVDPPSKTNKHKRVENSKSSKNIKNFKAMSKDHSLEGDGYVVVVDEAKTPSSDDSSDEDLATEYDVIENLNVTKITVERRYKVPNNEEENSTFNVKRETYYDHNLNPRIEFISRQVQKRDEGGQLSGDRYNKKSAMIIQELLQTELAYFKGLLKVYEDYIIYFRESSNLSSHNINKIFGNLEDIYKLQIDFYGELTGCHNNIDTIAETFLKNKQLFELYEKYILNKQVSLKCTSGECLQAIQERDKELGNPLNLESYLLTPFQRLIRYRMLLKTLHETLQSENNTNTKLESAINYLEQVIEGTNLQVKLMQDIENCPVDLTKRGKLLMVDECFMKHNGKKYCATVILFEDIIIFTRKNETQKYIYKGSINLVDLYIRSITEEETSFQLQNFTQYKVKHDNKYVYDLEVGSAKAKQDWVSKIQTLLWNQFAAHKRS</sequence>
<dbReference type="InterPro" id="IPR055251">
    <property type="entry name" value="SOS1_NGEF_PH"/>
</dbReference>
<evidence type="ECO:0000259" key="3">
    <source>
        <dbReference type="PROSITE" id="PS50003"/>
    </source>
</evidence>
<comment type="caution">
    <text evidence="5">The sequence shown here is derived from an EMBL/GenBank/DDBJ whole genome shotgun (WGS) entry which is preliminary data.</text>
</comment>
<feature type="region of interest" description="Disordered" evidence="2">
    <location>
        <begin position="282"/>
        <end position="332"/>
    </location>
</feature>
<dbReference type="InterPro" id="IPR051336">
    <property type="entry name" value="RhoGEF_Guanine_NuclExch_SF"/>
</dbReference>
<name>A0AAW1LA26_POPJA</name>
<dbReference type="CDD" id="cd00160">
    <property type="entry name" value="RhoGEF"/>
    <property type="match status" value="1"/>
</dbReference>
<evidence type="ECO:0000259" key="4">
    <source>
        <dbReference type="PROSITE" id="PS50010"/>
    </source>
</evidence>
<dbReference type="EMBL" id="JASPKY010000143">
    <property type="protein sequence ID" value="KAK9730726.1"/>
    <property type="molecule type" value="Genomic_DNA"/>
</dbReference>
<dbReference type="SMART" id="SM00233">
    <property type="entry name" value="PH"/>
    <property type="match status" value="1"/>
</dbReference>
<dbReference type="Proteomes" id="UP001458880">
    <property type="component" value="Unassembled WGS sequence"/>
</dbReference>
<dbReference type="InterPro" id="IPR000219">
    <property type="entry name" value="DH_dom"/>
</dbReference>
<gene>
    <name evidence="5" type="ORF">QE152_g14296</name>
</gene>
<dbReference type="Pfam" id="PF00621">
    <property type="entry name" value="RhoGEF"/>
    <property type="match status" value="1"/>
</dbReference>
<feature type="compositionally biased region" description="Polar residues" evidence="2">
    <location>
        <begin position="86"/>
        <end position="109"/>
    </location>
</feature>
<dbReference type="AlphaFoldDB" id="A0AAW1LA26"/>
<feature type="region of interest" description="Disordered" evidence="2">
    <location>
        <begin position="86"/>
        <end position="213"/>
    </location>
</feature>
<dbReference type="PANTHER" id="PTHR22826:SF106">
    <property type="entry name" value="TRIO, ISOFORM A"/>
    <property type="match status" value="1"/>
</dbReference>
<reference evidence="5 6" key="1">
    <citation type="journal article" date="2024" name="BMC Genomics">
        <title>De novo assembly and annotation of Popillia japonica's genome with initial clues to its potential as an invasive pest.</title>
        <authorList>
            <person name="Cucini C."/>
            <person name="Boschi S."/>
            <person name="Funari R."/>
            <person name="Cardaioli E."/>
            <person name="Iannotti N."/>
            <person name="Marturano G."/>
            <person name="Paoli F."/>
            <person name="Bruttini M."/>
            <person name="Carapelli A."/>
            <person name="Frati F."/>
            <person name="Nardi F."/>
        </authorList>
    </citation>
    <scope>NUCLEOTIDE SEQUENCE [LARGE SCALE GENOMIC DNA]</scope>
    <source>
        <strain evidence="5">DMR45628</strain>
    </source>
</reference>
<feature type="compositionally biased region" description="Polar residues" evidence="2">
    <location>
        <begin position="168"/>
        <end position="177"/>
    </location>
</feature>
<evidence type="ECO:0000313" key="5">
    <source>
        <dbReference type="EMBL" id="KAK9730726.1"/>
    </source>
</evidence>
<evidence type="ECO:0000256" key="2">
    <source>
        <dbReference type="SAM" id="MobiDB-lite"/>
    </source>
</evidence>
<dbReference type="InterPro" id="IPR011993">
    <property type="entry name" value="PH-like_dom_sf"/>
</dbReference>
<feature type="domain" description="PH" evidence="3">
    <location>
        <begin position="683"/>
        <end position="790"/>
    </location>
</feature>
<dbReference type="PROSITE" id="PS50003">
    <property type="entry name" value="PH_DOMAIN"/>
    <property type="match status" value="1"/>
</dbReference>
<dbReference type="InterPro" id="IPR035899">
    <property type="entry name" value="DBL_dom_sf"/>
</dbReference>
<dbReference type="PROSITE" id="PS50010">
    <property type="entry name" value="DH_2"/>
    <property type="match status" value="1"/>
</dbReference>
<dbReference type="Gene3D" id="2.30.29.30">
    <property type="entry name" value="Pleckstrin-homology domain (PH domain)/Phosphotyrosine-binding domain (PTB)"/>
    <property type="match status" value="1"/>
</dbReference>
<keyword evidence="6" id="KW-1185">Reference proteome</keyword>
<dbReference type="GO" id="GO:0005737">
    <property type="term" value="C:cytoplasm"/>
    <property type="evidence" value="ECO:0007669"/>
    <property type="project" value="TreeGrafter"/>
</dbReference>
<dbReference type="InterPro" id="IPR001849">
    <property type="entry name" value="PH_domain"/>
</dbReference>
<proteinExistence type="predicted"/>
<evidence type="ECO:0000313" key="6">
    <source>
        <dbReference type="Proteomes" id="UP001458880"/>
    </source>
</evidence>
<dbReference type="SUPFAM" id="SSF48065">
    <property type="entry name" value="DBL homology domain (DH-domain)"/>
    <property type="match status" value="1"/>
</dbReference>
<dbReference type="PANTHER" id="PTHR22826">
    <property type="entry name" value="RHO GUANINE EXCHANGE FACTOR-RELATED"/>
    <property type="match status" value="1"/>
</dbReference>
<evidence type="ECO:0000256" key="1">
    <source>
        <dbReference type="ARBA" id="ARBA00022658"/>
    </source>
</evidence>
<dbReference type="GO" id="GO:0007411">
    <property type="term" value="P:axon guidance"/>
    <property type="evidence" value="ECO:0007669"/>
    <property type="project" value="TreeGrafter"/>
</dbReference>
<dbReference type="GO" id="GO:0019898">
    <property type="term" value="C:extrinsic component of membrane"/>
    <property type="evidence" value="ECO:0007669"/>
    <property type="project" value="TreeGrafter"/>
</dbReference>
<protein>
    <submittedName>
        <fullName evidence="5">RhoGEF domain</fullName>
    </submittedName>
</protein>
<feature type="region of interest" description="Disordered" evidence="2">
    <location>
        <begin position="353"/>
        <end position="386"/>
    </location>
</feature>
<dbReference type="GO" id="GO:0005085">
    <property type="term" value="F:guanyl-nucleotide exchange factor activity"/>
    <property type="evidence" value="ECO:0007669"/>
    <property type="project" value="UniProtKB-KW"/>
</dbReference>